<gene>
    <name evidence="1" type="ORF">H5410_012910</name>
</gene>
<protein>
    <submittedName>
        <fullName evidence="1">Uncharacterized protein</fullName>
    </submittedName>
</protein>
<dbReference type="EMBL" id="JACXVP010000002">
    <property type="protein sequence ID" value="KAG5627692.1"/>
    <property type="molecule type" value="Genomic_DNA"/>
</dbReference>
<name>A0A9J6ATG8_SOLCO</name>
<dbReference type="Proteomes" id="UP000824120">
    <property type="component" value="Chromosome 2"/>
</dbReference>
<reference evidence="1 2" key="1">
    <citation type="submission" date="2020-09" db="EMBL/GenBank/DDBJ databases">
        <title>De no assembly of potato wild relative species, Solanum commersonii.</title>
        <authorList>
            <person name="Cho K."/>
        </authorList>
    </citation>
    <scope>NUCLEOTIDE SEQUENCE [LARGE SCALE GENOMIC DNA]</scope>
    <source>
        <strain evidence="1">LZ3.2</strain>
        <tissue evidence="1">Leaf</tissue>
    </source>
</reference>
<evidence type="ECO:0000313" key="2">
    <source>
        <dbReference type="Proteomes" id="UP000824120"/>
    </source>
</evidence>
<keyword evidence="2" id="KW-1185">Reference proteome</keyword>
<organism evidence="1 2">
    <name type="scientific">Solanum commersonii</name>
    <name type="common">Commerson's wild potato</name>
    <name type="synonym">Commerson's nightshade</name>
    <dbReference type="NCBI Taxonomy" id="4109"/>
    <lineage>
        <taxon>Eukaryota</taxon>
        <taxon>Viridiplantae</taxon>
        <taxon>Streptophyta</taxon>
        <taxon>Embryophyta</taxon>
        <taxon>Tracheophyta</taxon>
        <taxon>Spermatophyta</taxon>
        <taxon>Magnoliopsida</taxon>
        <taxon>eudicotyledons</taxon>
        <taxon>Gunneridae</taxon>
        <taxon>Pentapetalae</taxon>
        <taxon>asterids</taxon>
        <taxon>lamiids</taxon>
        <taxon>Solanales</taxon>
        <taxon>Solanaceae</taxon>
        <taxon>Solanoideae</taxon>
        <taxon>Solaneae</taxon>
        <taxon>Solanum</taxon>
    </lineage>
</organism>
<accession>A0A9J6ATG8</accession>
<sequence>MNCYEPIIVDPHNHKTATKVEVALAKLYYVNESAFNKPHRQPKLRFNIDNIFSHRQQRDLVRMGRKNLQHDETFNFELKYHEVAL</sequence>
<comment type="caution">
    <text evidence="1">The sequence shown here is derived from an EMBL/GenBank/DDBJ whole genome shotgun (WGS) entry which is preliminary data.</text>
</comment>
<dbReference type="AlphaFoldDB" id="A0A9J6ATG8"/>
<proteinExistence type="predicted"/>
<evidence type="ECO:0000313" key="1">
    <source>
        <dbReference type="EMBL" id="KAG5627692.1"/>
    </source>
</evidence>